<feature type="compositionally biased region" description="Gly residues" evidence="1">
    <location>
        <begin position="299"/>
        <end position="314"/>
    </location>
</feature>
<organism evidence="3 4">
    <name type="scientific">Micromonospora matsumotoense</name>
    <dbReference type="NCBI Taxonomy" id="121616"/>
    <lineage>
        <taxon>Bacteria</taxon>
        <taxon>Bacillati</taxon>
        <taxon>Actinomycetota</taxon>
        <taxon>Actinomycetes</taxon>
        <taxon>Micromonosporales</taxon>
        <taxon>Micromonosporaceae</taxon>
        <taxon>Micromonospora</taxon>
    </lineage>
</organism>
<keyword evidence="2" id="KW-0472">Membrane</keyword>
<keyword evidence="2" id="KW-0812">Transmembrane</keyword>
<protein>
    <submittedName>
        <fullName evidence="3">TIGR04222 domain-containing protein</fullName>
    </submittedName>
</protein>
<keyword evidence="4" id="KW-1185">Reference proteome</keyword>
<dbReference type="STRING" id="121616.GA0070216_101151"/>
<feature type="transmembrane region" description="Helical" evidence="2">
    <location>
        <begin position="180"/>
        <end position="197"/>
    </location>
</feature>
<proteinExistence type="predicted"/>
<feature type="region of interest" description="Disordered" evidence="1">
    <location>
        <begin position="280"/>
        <end position="314"/>
    </location>
</feature>
<feature type="transmembrane region" description="Helical" evidence="2">
    <location>
        <begin position="157"/>
        <end position="174"/>
    </location>
</feature>
<dbReference type="InterPro" id="IPR026467">
    <property type="entry name" value="Ser/Gly_Cys_C_dom"/>
</dbReference>
<feature type="transmembrane region" description="Helical" evidence="2">
    <location>
        <begin position="17"/>
        <end position="35"/>
    </location>
</feature>
<dbReference type="NCBIfam" id="TIGR04222">
    <property type="entry name" value="near_uncomplex"/>
    <property type="match status" value="1"/>
</dbReference>
<evidence type="ECO:0000256" key="2">
    <source>
        <dbReference type="SAM" id="Phobius"/>
    </source>
</evidence>
<gene>
    <name evidence="3" type="ORF">GA0070216_101151</name>
</gene>
<dbReference type="AlphaFoldDB" id="A0A1C4U0H9"/>
<feature type="compositionally biased region" description="Low complexity" evidence="1">
    <location>
        <begin position="280"/>
        <end position="298"/>
    </location>
</feature>
<evidence type="ECO:0000313" key="4">
    <source>
        <dbReference type="Proteomes" id="UP000198797"/>
    </source>
</evidence>
<keyword evidence="2" id="KW-1133">Transmembrane helix</keyword>
<evidence type="ECO:0000313" key="3">
    <source>
        <dbReference type="EMBL" id="SCE65107.1"/>
    </source>
</evidence>
<dbReference type="OrthoDB" id="4475641at2"/>
<name>A0A1C4U0H9_9ACTN</name>
<sequence length="314" mass="31687">MNTLAAPGDTWGIPGPLFLKLYLLVAVVAVVGTLLHRRRATAGPDPVTADQLGPQQVAYLNGGDQLAIWAALGGLRAAGAIDVRPDRRLIAAGPTPTGVTPLDHAIRHAARQPVAAQKLGRDSGVARALEQLRQGLEQRGLLIDADGVRALRRGRNLLLVLLALGVVRLVAGLVNARPVGWLLVALLVLGVALALLARTPRRTRTANVLLRRLRQSSHHLSPDSAPAYATYGAAGAAMGVALFGTASLYALDPGFAAQAEIQRQALNASSGSSYSGSSGTSCGGSSSSSSCSGGSSSSCGGGGSSCGGGGGCGG</sequence>
<dbReference type="EMBL" id="FMCU01000001">
    <property type="protein sequence ID" value="SCE65107.1"/>
    <property type="molecule type" value="Genomic_DNA"/>
</dbReference>
<evidence type="ECO:0000256" key="1">
    <source>
        <dbReference type="SAM" id="MobiDB-lite"/>
    </source>
</evidence>
<dbReference type="Proteomes" id="UP000198797">
    <property type="component" value="Unassembled WGS sequence"/>
</dbReference>
<reference evidence="4" key="1">
    <citation type="submission" date="2016-06" db="EMBL/GenBank/DDBJ databases">
        <authorList>
            <person name="Varghese N."/>
            <person name="Submissions Spin"/>
        </authorList>
    </citation>
    <scope>NUCLEOTIDE SEQUENCE [LARGE SCALE GENOMIC DNA]</scope>
    <source>
        <strain evidence="4">DSM 44100</strain>
    </source>
</reference>
<accession>A0A1C4U0H9</accession>
<dbReference type="RefSeq" id="WP_091237308.1">
    <property type="nucleotide sequence ID" value="NZ_FMCU01000001.1"/>
</dbReference>